<feature type="non-terminal residue" evidence="8">
    <location>
        <position position="466"/>
    </location>
</feature>
<feature type="non-terminal residue" evidence="8">
    <location>
        <position position="1"/>
    </location>
</feature>
<keyword evidence="4" id="KW-0677">Repeat</keyword>
<dbReference type="PROSITE" id="PS51016">
    <property type="entry name" value="MYTH4"/>
    <property type="match status" value="1"/>
</dbReference>
<comment type="subcellular location">
    <subcellularLocation>
        <location evidence="1">Cytoplasm</location>
    </subcellularLocation>
</comment>
<dbReference type="InterPro" id="IPR019748">
    <property type="entry name" value="FERM_central"/>
</dbReference>
<dbReference type="HOGENOM" id="CLU_021039_1_1_1"/>
<evidence type="ECO:0000256" key="2">
    <source>
        <dbReference type="ARBA" id="ARBA00008314"/>
    </source>
</evidence>
<dbReference type="AlphaFoldDB" id="E9GXN5"/>
<evidence type="ECO:0000256" key="4">
    <source>
        <dbReference type="ARBA" id="ARBA00022737"/>
    </source>
</evidence>
<dbReference type="InterPro" id="IPR000857">
    <property type="entry name" value="MyTH4_dom"/>
</dbReference>
<dbReference type="GO" id="GO:0005737">
    <property type="term" value="C:cytoplasm"/>
    <property type="evidence" value="ECO:0007669"/>
    <property type="project" value="UniProtKB-SubCell"/>
</dbReference>
<protein>
    <recommendedName>
        <fullName evidence="10">MyTH4 domain-containing protein</fullName>
    </recommendedName>
</protein>
<accession>E9GXN5</accession>
<dbReference type="SUPFAM" id="SSF47031">
    <property type="entry name" value="Second domain of FERM"/>
    <property type="match status" value="1"/>
</dbReference>
<dbReference type="GO" id="GO:0071944">
    <property type="term" value="C:cell periphery"/>
    <property type="evidence" value="ECO:0007669"/>
    <property type="project" value="UniProtKB-ARBA"/>
</dbReference>
<dbReference type="InParanoid" id="E9GXN5"/>
<dbReference type="OMA" id="TDCVYEL"/>
<evidence type="ECO:0000256" key="5">
    <source>
        <dbReference type="ARBA" id="ARBA00023203"/>
    </source>
</evidence>
<dbReference type="InterPro" id="IPR038185">
    <property type="entry name" value="MyTH4_dom_sf"/>
</dbReference>
<evidence type="ECO:0000259" key="6">
    <source>
        <dbReference type="PROSITE" id="PS50057"/>
    </source>
</evidence>
<evidence type="ECO:0000313" key="9">
    <source>
        <dbReference type="Proteomes" id="UP000000305"/>
    </source>
</evidence>
<keyword evidence="3" id="KW-0963">Cytoplasm</keyword>
<dbReference type="PhylomeDB" id="E9GXN5"/>
<evidence type="ECO:0000256" key="1">
    <source>
        <dbReference type="ARBA" id="ARBA00004496"/>
    </source>
</evidence>
<reference evidence="8 9" key="1">
    <citation type="journal article" date="2011" name="Science">
        <title>The ecoresponsive genome of Daphnia pulex.</title>
        <authorList>
            <person name="Colbourne J.K."/>
            <person name="Pfrender M.E."/>
            <person name="Gilbert D."/>
            <person name="Thomas W.K."/>
            <person name="Tucker A."/>
            <person name="Oakley T.H."/>
            <person name="Tokishita S."/>
            <person name="Aerts A."/>
            <person name="Arnold G.J."/>
            <person name="Basu M.K."/>
            <person name="Bauer D.J."/>
            <person name="Caceres C.E."/>
            <person name="Carmel L."/>
            <person name="Casola C."/>
            <person name="Choi J.H."/>
            <person name="Detter J.C."/>
            <person name="Dong Q."/>
            <person name="Dusheyko S."/>
            <person name="Eads B.D."/>
            <person name="Frohlich T."/>
            <person name="Geiler-Samerotte K.A."/>
            <person name="Gerlach D."/>
            <person name="Hatcher P."/>
            <person name="Jogdeo S."/>
            <person name="Krijgsveld J."/>
            <person name="Kriventseva E.V."/>
            <person name="Kultz D."/>
            <person name="Laforsch C."/>
            <person name="Lindquist E."/>
            <person name="Lopez J."/>
            <person name="Manak J.R."/>
            <person name="Muller J."/>
            <person name="Pangilinan J."/>
            <person name="Patwardhan R.P."/>
            <person name="Pitluck S."/>
            <person name="Pritham E.J."/>
            <person name="Rechtsteiner A."/>
            <person name="Rho M."/>
            <person name="Rogozin I.B."/>
            <person name="Sakarya O."/>
            <person name="Salamov A."/>
            <person name="Schaack S."/>
            <person name="Shapiro H."/>
            <person name="Shiga Y."/>
            <person name="Skalitzky C."/>
            <person name="Smith Z."/>
            <person name="Souvorov A."/>
            <person name="Sung W."/>
            <person name="Tang Z."/>
            <person name="Tsuchiya D."/>
            <person name="Tu H."/>
            <person name="Vos H."/>
            <person name="Wang M."/>
            <person name="Wolf Y.I."/>
            <person name="Yamagata H."/>
            <person name="Yamada T."/>
            <person name="Ye Y."/>
            <person name="Shaw J.R."/>
            <person name="Andrews J."/>
            <person name="Crease T.J."/>
            <person name="Tang H."/>
            <person name="Lucas S.M."/>
            <person name="Robertson H.M."/>
            <person name="Bork P."/>
            <person name="Koonin E.V."/>
            <person name="Zdobnov E.M."/>
            <person name="Grigoriev I.V."/>
            <person name="Lynch M."/>
            <person name="Boore J.L."/>
        </authorList>
    </citation>
    <scope>NUCLEOTIDE SEQUENCE [LARGE SCALE GENOMIC DNA]</scope>
</reference>
<dbReference type="STRING" id="6669.E9GXN5"/>
<evidence type="ECO:0000313" key="8">
    <source>
        <dbReference type="EMBL" id="EFX75691.1"/>
    </source>
</evidence>
<dbReference type="InterPro" id="IPR011993">
    <property type="entry name" value="PH-like_dom_sf"/>
</dbReference>
<evidence type="ECO:0000259" key="7">
    <source>
        <dbReference type="PROSITE" id="PS51016"/>
    </source>
</evidence>
<keyword evidence="5" id="KW-0009">Actin-binding</keyword>
<feature type="domain" description="MyTH4" evidence="7">
    <location>
        <begin position="5"/>
        <end position="160"/>
    </location>
</feature>
<dbReference type="CDD" id="cd13201">
    <property type="entry name" value="FERM_C_MyoXV"/>
    <property type="match status" value="1"/>
</dbReference>
<dbReference type="Gene3D" id="2.30.29.30">
    <property type="entry name" value="Pleckstrin-homology domain (PH domain)/Phosphotyrosine-binding domain (PTB)"/>
    <property type="match status" value="1"/>
</dbReference>
<dbReference type="Pfam" id="PF00784">
    <property type="entry name" value="MyTH4"/>
    <property type="match status" value="1"/>
</dbReference>
<dbReference type="SMART" id="SM00139">
    <property type="entry name" value="MyTH4"/>
    <property type="match status" value="1"/>
</dbReference>
<name>E9GXN5_DAPPU</name>
<dbReference type="PANTHER" id="PTHR22692">
    <property type="entry name" value="MYOSIN VII, XV"/>
    <property type="match status" value="1"/>
</dbReference>
<evidence type="ECO:0008006" key="10">
    <source>
        <dbReference type="Google" id="ProtNLM"/>
    </source>
</evidence>
<dbReference type="PANTHER" id="PTHR22692:SF26">
    <property type="entry name" value="SH3 DOMAIN-CONTAINING PROTEIN"/>
    <property type="match status" value="1"/>
</dbReference>
<keyword evidence="9" id="KW-1185">Reference proteome</keyword>
<dbReference type="InterPro" id="IPR019749">
    <property type="entry name" value="Band_41_domain"/>
</dbReference>
<dbReference type="InterPro" id="IPR041795">
    <property type="entry name" value="MyoXV_FERM_C"/>
</dbReference>
<comment type="similarity">
    <text evidence="2">Belongs to the TRAFAC class myosin-kinesin ATPase superfamily. Myosin family.</text>
</comment>
<dbReference type="InterPro" id="IPR000299">
    <property type="entry name" value="FERM_domain"/>
</dbReference>
<dbReference type="OrthoDB" id="8182952at2759"/>
<dbReference type="eggNOG" id="KOG4229">
    <property type="taxonomic scope" value="Eukaryota"/>
</dbReference>
<dbReference type="GO" id="GO:0005856">
    <property type="term" value="C:cytoskeleton"/>
    <property type="evidence" value="ECO:0007669"/>
    <property type="project" value="InterPro"/>
</dbReference>
<dbReference type="SMART" id="SM00295">
    <property type="entry name" value="B41"/>
    <property type="match status" value="1"/>
</dbReference>
<dbReference type="Pfam" id="PF00373">
    <property type="entry name" value="FERM_M"/>
    <property type="match status" value="1"/>
</dbReference>
<dbReference type="GO" id="GO:0003779">
    <property type="term" value="F:actin binding"/>
    <property type="evidence" value="ECO:0007669"/>
    <property type="project" value="UniProtKB-KW"/>
</dbReference>
<dbReference type="EMBL" id="GL732573">
    <property type="protein sequence ID" value="EFX75691.1"/>
    <property type="molecule type" value="Genomic_DNA"/>
</dbReference>
<feature type="domain" description="FERM" evidence="6">
    <location>
        <begin position="165"/>
        <end position="466"/>
    </location>
</feature>
<evidence type="ECO:0000256" key="3">
    <source>
        <dbReference type="ARBA" id="ARBA00022490"/>
    </source>
</evidence>
<sequence>DLVKFTKSPIPASLLQLDSNELNKLALEGFISIMKYMGDYSIAKDQSEIDSVYTILMNCHNYEVLRDETYCQIMKQTTNNKSSRPDSCQRGWILFSIMAAYFSCSEVLEPYLFKYLEAAAHDKRRAYHGTAMVCLQNLRKTLRYGGRKNMPSIEEIAAITAGRNSKRQMYRLPGGTERVINTQSTSIVQDVIEEICGLIDVRSEEEIGEYSLYCIVEGDTFTTPLAREEYILDVTTALQKNQQVYYLIFCRSVWHYPLRLDNALYIEIVFNQVAPDYLEGLLLVMPGEQISQDCVYDIAKVAALLHRAADFDHMPTMKETKYLLPKPALSVRDIKPPQWVNLVQSSWKEVEHFKPFQAKVEVLEVLEKWPLFGSSFFAVRRDADPAERSESILALNRNGVHFLDVITHETLIHYSYFEVISTRKVKSEEGHLFLDMKCGKNLMLQRVKRIQTDQAHEISRLIRQYI</sequence>
<dbReference type="GO" id="GO:0009887">
    <property type="term" value="P:animal organ morphogenesis"/>
    <property type="evidence" value="ECO:0007669"/>
    <property type="project" value="UniProtKB-ARBA"/>
</dbReference>
<dbReference type="Gene3D" id="1.25.40.530">
    <property type="entry name" value="MyTH4 domain"/>
    <property type="match status" value="1"/>
</dbReference>
<dbReference type="CDD" id="cd14473">
    <property type="entry name" value="FERM_B-lobe"/>
    <property type="match status" value="1"/>
</dbReference>
<dbReference type="Proteomes" id="UP000000305">
    <property type="component" value="Unassembled WGS sequence"/>
</dbReference>
<dbReference type="SUPFAM" id="SSF50729">
    <property type="entry name" value="PH domain-like"/>
    <property type="match status" value="1"/>
</dbReference>
<gene>
    <name evidence="8" type="ORF">DAPPUDRAFT_30708</name>
</gene>
<dbReference type="KEGG" id="dpx:DAPPUDRAFT_30708"/>
<dbReference type="InterPro" id="IPR051567">
    <property type="entry name" value="Unconventional_Myosin_ATPase"/>
</dbReference>
<dbReference type="InterPro" id="IPR035963">
    <property type="entry name" value="FERM_2"/>
</dbReference>
<dbReference type="GO" id="GO:0048731">
    <property type="term" value="P:system development"/>
    <property type="evidence" value="ECO:0007669"/>
    <property type="project" value="UniProtKB-ARBA"/>
</dbReference>
<dbReference type="PROSITE" id="PS50057">
    <property type="entry name" value="FERM_3"/>
    <property type="match status" value="1"/>
</dbReference>
<proteinExistence type="inferred from homology"/>
<organism evidence="8 9">
    <name type="scientific">Daphnia pulex</name>
    <name type="common">Water flea</name>
    <dbReference type="NCBI Taxonomy" id="6669"/>
    <lineage>
        <taxon>Eukaryota</taxon>
        <taxon>Metazoa</taxon>
        <taxon>Ecdysozoa</taxon>
        <taxon>Arthropoda</taxon>
        <taxon>Crustacea</taxon>
        <taxon>Branchiopoda</taxon>
        <taxon>Diplostraca</taxon>
        <taxon>Cladocera</taxon>
        <taxon>Anomopoda</taxon>
        <taxon>Daphniidae</taxon>
        <taxon>Daphnia</taxon>
    </lineage>
</organism>